<dbReference type="Gene3D" id="3.40.50.720">
    <property type="entry name" value="NAD(P)-binding Rossmann-like Domain"/>
    <property type="match status" value="1"/>
</dbReference>
<dbReference type="InterPro" id="IPR001509">
    <property type="entry name" value="Epimerase_deHydtase"/>
</dbReference>
<dbReference type="GO" id="GO:0005737">
    <property type="term" value="C:cytoplasm"/>
    <property type="evidence" value="ECO:0007669"/>
    <property type="project" value="TreeGrafter"/>
</dbReference>
<dbReference type="PANTHER" id="PTHR48079:SF3">
    <property type="entry name" value="NAD-DEPENDENT EPIMERASE_DEHYDRATASE DOMAIN-CONTAINING PROTEIN"/>
    <property type="match status" value="1"/>
</dbReference>
<evidence type="ECO:0000313" key="2">
    <source>
        <dbReference type="EMBL" id="KAF2075632.1"/>
    </source>
</evidence>
<accession>A0A8J4V6A3</accession>
<dbReference type="GO" id="GO:0004029">
    <property type="term" value="F:aldehyde dehydrogenase (NAD+) activity"/>
    <property type="evidence" value="ECO:0007669"/>
    <property type="project" value="TreeGrafter"/>
</dbReference>
<dbReference type="AlphaFoldDB" id="A0A8J4V6A3"/>
<organism evidence="2 3">
    <name type="scientific">Polysphondylium violaceum</name>
    <dbReference type="NCBI Taxonomy" id="133409"/>
    <lineage>
        <taxon>Eukaryota</taxon>
        <taxon>Amoebozoa</taxon>
        <taxon>Evosea</taxon>
        <taxon>Eumycetozoa</taxon>
        <taxon>Dictyostelia</taxon>
        <taxon>Dictyosteliales</taxon>
        <taxon>Dictyosteliaceae</taxon>
        <taxon>Polysphondylium</taxon>
    </lineage>
</organism>
<feature type="domain" description="NAD-dependent epimerase/dehydratase" evidence="1">
    <location>
        <begin position="6"/>
        <end position="207"/>
    </location>
</feature>
<keyword evidence="3" id="KW-1185">Reference proteome</keyword>
<dbReference type="InterPro" id="IPR051783">
    <property type="entry name" value="NAD(P)-dependent_oxidoreduct"/>
</dbReference>
<reference evidence="2" key="1">
    <citation type="submission" date="2020-01" db="EMBL/GenBank/DDBJ databases">
        <title>Development of genomics and gene disruption for Polysphondylium violaceum indicates a role for the polyketide synthase stlB in stalk morphogenesis.</title>
        <authorList>
            <person name="Narita B."/>
            <person name="Kawabe Y."/>
            <person name="Kin K."/>
            <person name="Saito T."/>
            <person name="Gibbs R."/>
            <person name="Kuspa A."/>
            <person name="Muzny D."/>
            <person name="Queller D."/>
            <person name="Richards S."/>
            <person name="Strassman J."/>
            <person name="Sucgang R."/>
            <person name="Worley K."/>
            <person name="Schaap P."/>
        </authorList>
    </citation>
    <scope>NUCLEOTIDE SEQUENCE</scope>
    <source>
        <strain evidence="2">QSvi11</strain>
    </source>
</reference>
<dbReference type="EMBL" id="AJWJ01000091">
    <property type="protein sequence ID" value="KAF2075632.1"/>
    <property type="molecule type" value="Genomic_DNA"/>
</dbReference>
<dbReference type="OrthoDB" id="9992820at2759"/>
<proteinExistence type="predicted"/>
<evidence type="ECO:0000259" key="1">
    <source>
        <dbReference type="Pfam" id="PF01370"/>
    </source>
</evidence>
<dbReference type="SUPFAM" id="SSF51735">
    <property type="entry name" value="NAD(P)-binding Rossmann-fold domains"/>
    <property type="match status" value="1"/>
</dbReference>
<gene>
    <name evidence="2" type="ORF">CYY_003055</name>
</gene>
<dbReference type="InterPro" id="IPR036291">
    <property type="entry name" value="NAD(P)-bd_dom_sf"/>
</dbReference>
<dbReference type="PANTHER" id="PTHR48079">
    <property type="entry name" value="PROTEIN YEEZ"/>
    <property type="match status" value="1"/>
</dbReference>
<evidence type="ECO:0000313" key="3">
    <source>
        <dbReference type="Proteomes" id="UP000695562"/>
    </source>
</evidence>
<name>A0A8J4V6A3_9MYCE</name>
<comment type="caution">
    <text evidence="2">The sequence shown here is derived from an EMBL/GenBank/DDBJ whole genome shotgun (WGS) entry which is preliminary data.</text>
</comment>
<dbReference type="Proteomes" id="UP000695562">
    <property type="component" value="Unassembled WGS sequence"/>
</dbReference>
<protein>
    <recommendedName>
        <fullName evidence="1">NAD-dependent epimerase/dehydratase domain-containing protein</fullName>
    </recommendedName>
</protein>
<sequence length="310" mass="34655">MTSSVLVIGTGYIGYNVALAFVNAGYKVYGLVRKENTQRLNDLVKNEITPIVGNAQDVDLWLPIALKVDIIVESIGDSRDYTTPFKILEALKKVVVENKDVSILYTSGLLVYGDANGQVFDEKSPRVSHVFMDWRIKIEDEYKTLGALIIQPSILYGLTHSLVRYFFEVATQGGVIDIYGDANQVQSWIHVVDLARLYVLLAGKAKSLRGQSFIASSYNENVSDIVREIAHVSNTKIDQINYLKPTENPFTECFGYTQKPSIAKITSLGYTPIKPSLLQDAKIYYDSWKASEGSLDGAYKYIRTVIPRSE</sequence>
<dbReference type="Pfam" id="PF01370">
    <property type="entry name" value="Epimerase"/>
    <property type="match status" value="1"/>
</dbReference>